<dbReference type="SMART" id="SM00347">
    <property type="entry name" value="HTH_MARR"/>
    <property type="match status" value="1"/>
</dbReference>
<dbReference type="Gene3D" id="1.10.10.10">
    <property type="entry name" value="Winged helix-like DNA-binding domain superfamily/Winged helix DNA-binding domain"/>
    <property type="match status" value="1"/>
</dbReference>
<comment type="caution">
    <text evidence="2">The sequence shown here is derived from an EMBL/GenBank/DDBJ whole genome shotgun (WGS) entry which is preliminary data.</text>
</comment>
<dbReference type="AlphaFoldDB" id="A0A917J8L5"/>
<organism evidence="2 3">
    <name type="scientific">Mucilaginibacter galii</name>
    <dbReference type="NCBI Taxonomy" id="2005073"/>
    <lineage>
        <taxon>Bacteria</taxon>
        <taxon>Pseudomonadati</taxon>
        <taxon>Bacteroidota</taxon>
        <taxon>Sphingobacteriia</taxon>
        <taxon>Sphingobacteriales</taxon>
        <taxon>Sphingobacteriaceae</taxon>
        <taxon>Mucilaginibacter</taxon>
    </lineage>
</organism>
<name>A0A917J8L5_9SPHI</name>
<dbReference type="PROSITE" id="PS50995">
    <property type="entry name" value="HTH_MARR_2"/>
    <property type="match status" value="1"/>
</dbReference>
<reference evidence="2" key="2">
    <citation type="submission" date="2020-09" db="EMBL/GenBank/DDBJ databases">
        <authorList>
            <person name="Sun Q."/>
            <person name="Sedlacek I."/>
        </authorList>
    </citation>
    <scope>NUCLEOTIDE SEQUENCE</scope>
    <source>
        <strain evidence="2">CCM 8711</strain>
    </source>
</reference>
<dbReference type="InterPro" id="IPR036388">
    <property type="entry name" value="WH-like_DNA-bd_sf"/>
</dbReference>
<feature type="domain" description="HTH marR-type" evidence="1">
    <location>
        <begin position="24"/>
        <end position="161"/>
    </location>
</feature>
<dbReference type="InterPro" id="IPR000835">
    <property type="entry name" value="HTH_MarR-typ"/>
</dbReference>
<protein>
    <recommendedName>
        <fullName evidence="1">HTH marR-type domain-containing protein</fullName>
    </recommendedName>
</protein>
<reference evidence="2" key="1">
    <citation type="journal article" date="2014" name="Int. J. Syst. Evol. Microbiol.">
        <title>Complete genome sequence of Corynebacterium casei LMG S-19264T (=DSM 44701T), isolated from a smear-ripened cheese.</title>
        <authorList>
            <consortium name="US DOE Joint Genome Institute (JGI-PGF)"/>
            <person name="Walter F."/>
            <person name="Albersmeier A."/>
            <person name="Kalinowski J."/>
            <person name="Ruckert C."/>
        </authorList>
    </citation>
    <scope>NUCLEOTIDE SEQUENCE</scope>
    <source>
        <strain evidence="2">CCM 8711</strain>
    </source>
</reference>
<dbReference type="EMBL" id="BMDO01000002">
    <property type="protein sequence ID" value="GGI49922.1"/>
    <property type="molecule type" value="Genomic_DNA"/>
</dbReference>
<evidence type="ECO:0000259" key="1">
    <source>
        <dbReference type="PROSITE" id="PS50995"/>
    </source>
</evidence>
<dbReference type="GO" id="GO:0003700">
    <property type="term" value="F:DNA-binding transcription factor activity"/>
    <property type="evidence" value="ECO:0007669"/>
    <property type="project" value="InterPro"/>
</dbReference>
<accession>A0A917J8L5</accession>
<sequence length="190" mass="21526">MNAERLYIGATISLTMDLITELAELAIATRLKRLSDRLANDVNKIYKELNLNFESKWYLVLELLNRRSMLSIVDVAEELKLTHPAIVQYVDQMLNAKLIIAHKDSTDGRKRLVSLAPDGKKLLDDLAPILSILREEVSGWLNEADCNLLSTLGQLEKTLEDRSLYQRLKGQLQYSGKNSANVLSTQEREA</sequence>
<dbReference type="Proteomes" id="UP000662074">
    <property type="component" value="Unassembled WGS sequence"/>
</dbReference>
<proteinExistence type="predicted"/>
<gene>
    <name evidence="2" type="ORF">GCM10011425_11340</name>
</gene>
<dbReference type="GO" id="GO:0006950">
    <property type="term" value="P:response to stress"/>
    <property type="evidence" value="ECO:0007669"/>
    <property type="project" value="TreeGrafter"/>
</dbReference>
<dbReference type="InterPro" id="IPR036390">
    <property type="entry name" value="WH_DNA-bd_sf"/>
</dbReference>
<keyword evidence="3" id="KW-1185">Reference proteome</keyword>
<dbReference type="InterPro" id="IPR039422">
    <property type="entry name" value="MarR/SlyA-like"/>
</dbReference>
<evidence type="ECO:0000313" key="3">
    <source>
        <dbReference type="Proteomes" id="UP000662074"/>
    </source>
</evidence>
<dbReference type="SUPFAM" id="SSF46785">
    <property type="entry name" value="Winged helix' DNA-binding domain"/>
    <property type="match status" value="1"/>
</dbReference>
<dbReference type="PANTHER" id="PTHR33164">
    <property type="entry name" value="TRANSCRIPTIONAL REGULATOR, MARR FAMILY"/>
    <property type="match status" value="1"/>
</dbReference>
<dbReference type="PANTHER" id="PTHR33164:SF43">
    <property type="entry name" value="HTH-TYPE TRANSCRIPTIONAL REPRESSOR YETL"/>
    <property type="match status" value="1"/>
</dbReference>
<evidence type="ECO:0000313" key="2">
    <source>
        <dbReference type="EMBL" id="GGI49922.1"/>
    </source>
</evidence>